<protein>
    <submittedName>
        <fullName evidence="2">Microtubule-associated protein</fullName>
    </submittedName>
</protein>
<evidence type="ECO:0000256" key="1">
    <source>
        <dbReference type="SAM" id="MobiDB-lite"/>
    </source>
</evidence>
<gene>
    <name evidence="2" type="ORF">M0812_24788</name>
</gene>
<feature type="region of interest" description="Disordered" evidence="1">
    <location>
        <begin position="486"/>
        <end position="521"/>
    </location>
</feature>
<dbReference type="Proteomes" id="UP001146793">
    <property type="component" value="Unassembled WGS sequence"/>
</dbReference>
<evidence type="ECO:0000313" key="2">
    <source>
        <dbReference type="EMBL" id="KAJ3429441.1"/>
    </source>
</evidence>
<evidence type="ECO:0000313" key="3">
    <source>
        <dbReference type="Proteomes" id="UP001146793"/>
    </source>
</evidence>
<name>A0AAV7YKR0_9EUKA</name>
<comment type="caution">
    <text evidence="2">The sequence shown here is derived from an EMBL/GenBank/DDBJ whole genome shotgun (WGS) entry which is preliminary data.</text>
</comment>
<reference evidence="2" key="1">
    <citation type="submission" date="2022-08" db="EMBL/GenBank/DDBJ databases">
        <title>Novel sulphate-reducing endosymbionts in the free-living metamonad Anaeramoeba.</title>
        <authorList>
            <person name="Jerlstrom-Hultqvist J."/>
            <person name="Cepicka I."/>
            <person name="Gallot-Lavallee L."/>
            <person name="Salas-Leiva D."/>
            <person name="Curtis B.A."/>
            <person name="Zahonova K."/>
            <person name="Pipaliya S."/>
            <person name="Dacks J."/>
            <person name="Roger A.J."/>
        </authorList>
    </citation>
    <scope>NUCLEOTIDE SEQUENCE</scope>
    <source>
        <strain evidence="2">Busselton2</strain>
    </source>
</reference>
<dbReference type="EMBL" id="JANTQA010000057">
    <property type="protein sequence ID" value="KAJ3429441.1"/>
    <property type="molecule type" value="Genomic_DNA"/>
</dbReference>
<sequence>MTTIFPTKTICWIQEILKLKEPPELKLPSFLNECYRVMYFLYFQKFKKNRHLNENQLIQKMVMLSNQFESTTKINFKQQEYFSSPNNNEKIKYLLSFMNSFYELSKQKINLINNEKTKMDPNLSQISKNKTRRANNTNLNTVKNNNGHRNSQQINENGLTVDRIVLQLFVEKKCKFEIFFDQSPIHKRTNKMNKHKKKKKVQNFRKSKANLRLECDFFVFEIDIGFKLKTRYSDCKDAQIIFSPESKTKFRFYITYEQQFELESQNIQQRNILQKTFQMYKHYYGNFTEIHPISGKILNFETEIESLALRCYFNKKCTFNIQSINYQKYKENEEKNLKLYNQNKNNFFNSKLILQHQFFILFLKKNKTKKLEWRKYNFDLRKRIPFNQNLLNKKKKINIQIDCLKLSTKQKYNLKFQFNNFKKRLLFLECFLKFKEKRSTQDNQLFFSKFSNQDNSNFNHNQNKNNNRQDKNEKIWNVLRDYPESQNLTRKQQQEEEGKKQQEEQQQSKQERKRKNNENKKQLQILNNFETINPYSQVNYFALFDTLGSSEIILDRLKHPPFYECIPISPLILNSKKAINITDQLNQKIYKSLRKQEEIFSIKINGLFIQSKSFQVSTNFQSKLKLKIHCFEITFHLTNNKNSNYDGKFNHSNNFTNSTGLHNLTKEYSKNQKIFVHPIYLNSFILIDQETDTKILFECEHNFNCCLVCNSFLSFRERYARWLVSKRIKTIKSNFIYFLIPKEPFYSKYQIQRINNFNLKKKKFSIFDYKMITKKKSHQNINTNKDNEIFTLMIFDSFENIIGNIQIIFYRQFFTIKFQNSIPTMKRFYSYYTKFISFNKDPNFGRFHIDEFKFINIRFFNIEQRNDFLLKLKQQQLINNINLASIKIFEFKCKLSTNHGTFEVIIKIKSGYFMIITSLDKLFCEYSPKSFLQIKKKKGINKLKYHFGNGQMIKLLFDNFKESEKFITIIQDYSYRFFSQTIGNNYQKCIGKISNLKQFSTIYIGDYSLIVLTTMPIQKNKKHRQLQQKNIKRKNNSNSLKKKKNKITKALPIRIDRFDIKKSNVIILPKDQKKIQILFPNKTYFIIEFNNYQQIKYFILFFKQQIFKYLGFNSKNLLKTHIIQNYFDLFQIYILNSNYNIINIAILKLFHNEILIMGKTLENDKIKNISCKISQVEIEQSEIKNDIIRFGIINKIEKVLNNGHDLEQEQEKNITKYISFKNYHNRKIFLMKYNYYKNGQIPNNQYFNNKNNGGEKNKYSILSSNQKLFTNFQNIKKKNSDNSNISNKLKKNSLFLSNSSLTSDKSPESISDSSGNDNEILFPFKAKGNHFRLTFLNKQYRKIDSGNLQFDFKGKNILINRKKNSNKNVVLSQIEKIIIIVDKKFKNNKIALFETFNSNSFIFSTRSYQRKMELINDLKYLKKIIHNNKISKDIYHRNDIDNKEDYSYLKTKNLTVNNQNENFAFNVSYFNLKGKELSTGEIEVYLKQKIIRFKSHSANNNQLNSIQKFIHIIVDLNLSYIKIHLNKHKQKHSLLQILIKNNQSNENNSFICQLDSRNERFQLALLIDNMKIEIDTTNENSSTQLNSRIRKNEKNFKVILLNSKYKQIDELSMKIQKYSYIIESLNKFQKQRFYLFPEDEIQIDKKFHDIIHVCLYQSEKYSFKVENNLVAIYLSEIMNSMKLSNDLFVQK</sequence>
<accession>A0AAV7YKR0</accession>
<organism evidence="2 3">
    <name type="scientific">Anaeramoeba flamelloides</name>
    <dbReference type="NCBI Taxonomy" id="1746091"/>
    <lineage>
        <taxon>Eukaryota</taxon>
        <taxon>Metamonada</taxon>
        <taxon>Anaeramoebidae</taxon>
        <taxon>Anaeramoeba</taxon>
    </lineage>
</organism>
<feature type="compositionally biased region" description="Basic and acidic residues" evidence="1">
    <location>
        <begin position="492"/>
        <end position="503"/>
    </location>
</feature>
<proteinExistence type="predicted"/>